<evidence type="ECO:0000313" key="4">
    <source>
        <dbReference type="Proteomes" id="UP001157125"/>
    </source>
</evidence>
<evidence type="ECO:0000313" key="3">
    <source>
        <dbReference type="EMBL" id="GMA37134.1"/>
    </source>
</evidence>
<feature type="transmembrane region" description="Helical" evidence="1">
    <location>
        <begin position="46"/>
        <end position="64"/>
    </location>
</feature>
<keyword evidence="1" id="KW-1133">Transmembrane helix</keyword>
<feature type="domain" description="LysM" evidence="2">
    <location>
        <begin position="75"/>
        <end position="125"/>
    </location>
</feature>
<accession>A0ABQ6IGZ7</accession>
<dbReference type="EMBL" id="BSUN01000001">
    <property type="protein sequence ID" value="GMA37134.1"/>
    <property type="molecule type" value="Genomic_DNA"/>
</dbReference>
<dbReference type="InterPro" id="IPR018392">
    <property type="entry name" value="LysM"/>
</dbReference>
<dbReference type="SUPFAM" id="SSF54106">
    <property type="entry name" value="LysM domain"/>
    <property type="match status" value="1"/>
</dbReference>
<keyword evidence="1" id="KW-0472">Membrane</keyword>
<dbReference type="CDD" id="cd00118">
    <property type="entry name" value="LysM"/>
    <property type="match status" value="1"/>
</dbReference>
<reference evidence="4" key="1">
    <citation type="journal article" date="2019" name="Int. J. Syst. Evol. Microbiol.">
        <title>The Global Catalogue of Microorganisms (GCM) 10K type strain sequencing project: providing services to taxonomists for standard genome sequencing and annotation.</title>
        <authorList>
            <consortium name="The Broad Institute Genomics Platform"/>
            <consortium name="The Broad Institute Genome Sequencing Center for Infectious Disease"/>
            <person name="Wu L."/>
            <person name="Ma J."/>
        </authorList>
    </citation>
    <scope>NUCLEOTIDE SEQUENCE [LARGE SCALE GENOMIC DNA]</scope>
    <source>
        <strain evidence="4">NBRC 112299</strain>
    </source>
</reference>
<evidence type="ECO:0000259" key="2">
    <source>
        <dbReference type="PROSITE" id="PS51782"/>
    </source>
</evidence>
<proteinExistence type="predicted"/>
<dbReference type="PROSITE" id="PS51782">
    <property type="entry name" value="LYSM"/>
    <property type="match status" value="1"/>
</dbReference>
<sequence length="129" mass="13635">MTAYAAPVTAYQRASFERPVARRASRPARRLHAIDTPEARRRRRTLAAVIVAIAVAIVGPQAVAGDEPTVPVAFDTYTVAAGETLWSIAAALTPTGDDVNETIGEIQALNAKESSALQAGEQILIPSLD</sequence>
<dbReference type="SMART" id="SM00257">
    <property type="entry name" value="LysM"/>
    <property type="match status" value="1"/>
</dbReference>
<dbReference type="RefSeq" id="WP_284328962.1">
    <property type="nucleotide sequence ID" value="NZ_BSUN01000001.1"/>
</dbReference>
<evidence type="ECO:0000256" key="1">
    <source>
        <dbReference type="SAM" id="Phobius"/>
    </source>
</evidence>
<dbReference type="Gene3D" id="3.10.350.10">
    <property type="entry name" value="LysM domain"/>
    <property type="match status" value="1"/>
</dbReference>
<protein>
    <recommendedName>
        <fullName evidence="2">LysM domain-containing protein</fullName>
    </recommendedName>
</protein>
<dbReference type="Proteomes" id="UP001157125">
    <property type="component" value="Unassembled WGS sequence"/>
</dbReference>
<keyword evidence="1" id="KW-0812">Transmembrane</keyword>
<name>A0ABQ6IGZ7_9MICO</name>
<keyword evidence="4" id="KW-1185">Reference proteome</keyword>
<gene>
    <name evidence="3" type="ORF">GCM10025876_33380</name>
</gene>
<dbReference type="InterPro" id="IPR036779">
    <property type="entry name" value="LysM_dom_sf"/>
</dbReference>
<organism evidence="3 4">
    <name type="scientific">Demequina litorisediminis</name>
    <dbReference type="NCBI Taxonomy" id="1849022"/>
    <lineage>
        <taxon>Bacteria</taxon>
        <taxon>Bacillati</taxon>
        <taxon>Actinomycetota</taxon>
        <taxon>Actinomycetes</taxon>
        <taxon>Micrococcales</taxon>
        <taxon>Demequinaceae</taxon>
        <taxon>Demequina</taxon>
    </lineage>
</organism>
<dbReference type="Pfam" id="PF01476">
    <property type="entry name" value="LysM"/>
    <property type="match status" value="1"/>
</dbReference>
<comment type="caution">
    <text evidence="3">The sequence shown here is derived from an EMBL/GenBank/DDBJ whole genome shotgun (WGS) entry which is preliminary data.</text>
</comment>